<dbReference type="Proteomes" id="UP001623290">
    <property type="component" value="Plasmid unnamed2"/>
</dbReference>
<dbReference type="EMBL" id="CP135445">
    <property type="protein sequence ID" value="WRY35735.1"/>
    <property type="molecule type" value="Genomic_DNA"/>
</dbReference>
<dbReference type="InterPro" id="IPR045601">
    <property type="entry name" value="DUF6455"/>
</dbReference>
<proteinExistence type="predicted"/>
<sequence length="84" mass="9797">MIIDQENSLHFWLLRGMARRAGMDVTDLLHRQALPRHEFDRMVDLCRTCSHACDCLSELSYYPAHPEAPPNFCKNARNLTILRN</sequence>
<evidence type="ECO:0000313" key="2">
    <source>
        <dbReference type="EMBL" id="WRY35735.1"/>
    </source>
</evidence>
<protein>
    <submittedName>
        <fullName evidence="2">DUF6455 family protein</fullName>
    </submittedName>
</protein>
<gene>
    <name evidence="2" type="ORF">RPE78_16005</name>
</gene>
<accession>A0ABZ1E3W9</accession>
<organism evidence="2 3">
    <name type="scientific">Thioclava litoralis</name>
    <dbReference type="NCBI Taxonomy" id="3076557"/>
    <lineage>
        <taxon>Bacteria</taxon>
        <taxon>Pseudomonadati</taxon>
        <taxon>Pseudomonadota</taxon>
        <taxon>Alphaproteobacteria</taxon>
        <taxon>Rhodobacterales</taxon>
        <taxon>Paracoccaceae</taxon>
        <taxon>Thioclava</taxon>
    </lineage>
</organism>
<name>A0ABZ1E3W9_9RHOB</name>
<dbReference type="RefSeq" id="WP_330629478.1">
    <property type="nucleotide sequence ID" value="NZ_CP135445.1"/>
</dbReference>
<dbReference type="Pfam" id="PF20056">
    <property type="entry name" value="DUF6455"/>
    <property type="match status" value="1"/>
</dbReference>
<feature type="domain" description="DUF6455" evidence="1">
    <location>
        <begin position="4"/>
        <end position="83"/>
    </location>
</feature>
<reference evidence="2 3" key="1">
    <citation type="submission" date="2023-09" db="EMBL/GenBank/DDBJ databases">
        <title>Thioclava shenzhenensis sp. nov., a multidrug resistant bacteria-antagonizing species isolated from coastal seawater.</title>
        <authorList>
            <person name="Long M."/>
        </authorList>
    </citation>
    <scope>NUCLEOTIDE SEQUENCE [LARGE SCALE GENOMIC DNA]</scope>
    <source>
        <strain evidence="2 3">FTW29</strain>
        <plasmid evidence="2 3">unnamed2</plasmid>
    </source>
</reference>
<evidence type="ECO:0000313" key="3">
    <source>
        <dbReference type="Proteomes" id="UP001623290"/>
    </source>
</evidence>
<geneLocation type="plasmid" evidence="2 3">
    <name>unnamed2</name>
</geneLocation>
<keyword evidence="3" id="KW-1185">Reference proteome</keyword>
<evidence type="ECO:0000259" key="1">
    <source>
        <dbReference type="Pfam" id="PF20056"/>
    </source>
</evidence>
<keyword evidence="2" id="KW-0614">Plasmid</keyword>